<name>A0A2D4M7F7_9SAUR</name>
<accession>A0A2D4M7F7</accession>
<evidence type="ECO:0000313" key="2">
    <source>
        <dbReference type="EMBL" id="LAB28806.1"/>
    </source>
</evidence>
<organism evidence="2">
    <name type="scientific">Micrurus spixii</name>
    <name type="common">Amazon coral snake</name>
    <dbReference type="NCBI Taxonomy" id="129469"/>
    <lineage>
        <taxon>Eukaryota</taxon>
        <taxon>Metazoa</taxon>
        <taxon>Chordata</taxon>
        <taxon>Craniata</taxon>
        <taxon>Vertebrata</taxon>
        <taxon>Euteleostomi</taxon>
        <taxon>Lepidosauria</taxon>
        <taxon>Squamata</taxon>
        <taxon>Bifurcata</taxon>
        <taxon>Unidentata</taxon>
        <taxon>Episquamata</taxon>
        <taxon>Toxicofera</taxon>
        <taxon>Serpentes</taxon>
        <taxon>Colubroidea</taxon>
        <taxon>Elapidae</taxon>
        <taxon>Elapinae</taxon>
        <taxon>Micrurus</taxon>
    </lineage>
</organism>
<dbReference type="SUPFAM" id="SSF47836">
    <property type="entry name" value="Retroviral matrix proteins"/>
    <property type="match status" value="1"/>
</dbReference>
<dbReference type="PANTHER" id="PTHR33166">
    <property type="entry name" value="GAG_P30 DOMAIN-CONTAINING PROTEIN"/>
    <property type="match status" value="1"/>
</dbReference>
<reference evidence="2" key="1">
    <citation type="submission" date="2017-07" db="EMBL/GenBank/DDBJ databases">
        <authorList>
            <person name="Mikheyev A."/>
            <person name="Grau M."/>
        </authorList>
    </citation>
    <scope>NUCLEOTIDE SEQUENCE</scope>
    <source>
        <tissue evidence="2">Venom_gland</tissue>
    </source>
</reference>
<proteinExistence type="predicted"/>
<dbReference type="InterPro" id="IPR000840">
    <property type="entry name" value="G_retro_matrix"/>
</dbReference>
<protein>
    <recommendedName>
        <fullName evidence="1">Gamma-retroviral matrix protein domain-containing protein</fullName>
    </recommendedName>
</protein>
<sequence length="116" mass="13626">MLDNFKAGYFRDYGNLVADLLHLKRFCESEWPTFGVGWPTTGSWDPELLPRVHQIVTSNGYWDQYPYIDQWQINIEERPPWLIKCQPEFARVCLMKPKRDGGKCPMGVGRHINLIK</sequence>
<feature type="domain" description="Gamma-retroviral matrix protein" evidence="1">
    <location>
        <begin position="24"/>
        <end position="83"/>
    </location>
</feature>
<dbReference type="Gene3D" id="1.10.150.180">
    <property type="entry name" value="Gamma-retroviral matrix domain"/>
    <property type="match status" value="1"/>
</dbReference>
<reference evidence="2" key="2">
    <citation type="submission" date="2017-11" db="EMBL/GenBank/DDBJ databases">
        <title>Coralsnake Venomics: Analyses of Venom Gland Transcriptomes and Proteomes of Six Brazilian Taxa.</title>
        <authorList>
            <person name="Aird S.D."/>
            <person name="Jorge da Silva N."/>
            <person name="Qiu L."/>
            <person name="Villar-Briones A."/>
            <person name="Aparecida-Saddi V."/>
            <person name="Campos-Telles M.P."/>
            <person name="Grau M."/>
            <person name="Mikheyev A.S."/>
        </authorList>
    </citation>
    <scope>NUCLEOTIDE SEQUENCE</scope>
    <source>
        <tissue evidence="2">Venom_gland</tissue>
    </source>
</reference>
<dbReference type="EMBL" id="IACM01072259">
    <property type="protein sequence ID" value="LAB28806.1"/>
    <property type="molecule type" value="Transcribed_RNA"/>
</dbReference>
<evidence type="ECO:0000259" key="1">
    <source>
        <dbReference type="Pfam" id="PF01140"/>
    </source>
</evidence>
<dbReference type="InterPro" id="IPR010999">
    <property type="entry name" value="Retrovr_matrix"/>
</dbReference>
<dbReference type="InterPro" id="IPR036946">
    <property type="entry name" value="G_retro_matrix_sf"/>
</dbReference>
<dbReference type="Pfam" id="PF01140">
    <property type="entry name" value="Gag_MA"/>
    <property type="match status" value="1"/>
</dbReference>
<dbReference type="InterPro" id="IPR050462">
    <property type="entry name" value="Retroviral_Gag-Pol_poly"/>
</dbReference>
<dbReference type="AlphaFoldDB" id="A0A2D4M7F7"/>